<name>A0A9D3N772_9TELE</name>
<gene>
    <name evidence="1" type="ORF">KOW79_019215</name>
</gene>
<reference evidence="1 2" key="1">
    <citation type="submission" date="2021-06" db="EMBL/GenBank/DDBJ databases">
        <title>Chromosome-level genome assembly of the red-tail catfish (Hemibagrus wyckioides).</title>
        <authorList>
            <person name="Shao F."/>
        </authorList>
    </citation>
    <scope>NUCLEOTIDE SEQUENCE [LARGE SCALE GENOMIC DNA]</scope>
    <source>
        <strain evidence="1">EC202008001</strain>
        <tissue evidence="1">Blood</tissue>
    </source>
</reference>
<protein>
    <submittedName>
        <fullName evidence="1">Uncharacterized protein</fullName>
    </submittedName>
</protein>
<comment type="caution">
    <text evidence="1">The sequence shown here is derived from an EMBL/GenBank/DDBJ whole genome shotgun (WGS) entry which is preliminary data.</text>
</comment>
<keyword evidence="2" id="KW-1185">Reference proteome</keyword>
<evidence type="ECO:0000313" key="1">
    <source>
        <dbReference type="EMBL" id="KAG7316917.1"/>
    </source>
</evidence>
<dbReference type="EMBL" id="JAHKSW010000024">
    <property type="protein sequence ID" value="KAG7316917.1"/>
    <property type="molecule type" value="Genomic_DNA"/>
</dbReference>
<dbReference type="Proteomes" id="UP000824219">
    <property type="component" value="Linkage Group LG24"/>
</dbReference>
<organism evidence="1 2">
    <name type="scientific">Hemibagrus wyckioides</name>
    <dbReference type="NCBI Taxonomy" id="337641"/>
    <lineage>
        <taxon>Eukaryota</taxon>
        <taxon>Metazoa</taxon>
        <taxon>Chordata</taxon>
        <taxon>Craniata</taxon>
        <taxon>Vertebrata</taxon>
        <taxon>Euteleostomi</taxon>
        <taxon>Actinopterygii</taxon>
        <taxon>Neopterygii</taxon>
        <taxon>Teleostei</taxon>
        <taxon>Ostariophysi</taxon>
        <taxon>Siluriformes</taxon>
        <taxon>Bagridae</taxon>
        <taxon>Hemibagrus</taxon>
    </lineage>
</organism>
<accession>A0A9D3N772</accession>
<dbReference type="AlphaFoldDB" id="A0A9D3N772"/>
<sequence length="77" mass="8693">MLPDRCSEVETMFRMSGMFFTMGSGLVWHGVVAATVDLEREITGSWSRETAVEWDDVNLMYTVLYSSVSPTLLYVSC</sequence>
<proteinExistence type="predicted"/>
<evidence type="ECO:0000313" key="2">
    <source>
        <dbReference type="Proteomes" id="UP000824219"/>
    </source>
</evidence>